<dbReference type="AlphaFoldDB" id="A0AAJ1X059"/>
<evidence type="ECO:0000313" key="2">
    <source>
        <dbReference type="Proteomes" id="UP001239215"/>
    </source>
</evidence>
<gene>
    <name evidence="1" type="ORF">QE405_000715</name>
</gene>
<name>A0AAJ1X059_9ACTN</name>
<evidence type="ECO:0000313" key="1">
    <source>
        <dbReference type="EMBL" id="MDQ1103431.1"/>
    </source>
</evidence>
<dbReference type="EMBL" id="JAUTAN010000001">
    <property type="protein sequence ID" value="MDQ1103431.1"/>
    <property type="molecule type" value="Genomic_DNA"/>
</dbReference>
<accession>A0AAJ1X059</accession>
<sequence length="146" mass="16154">MITRLGLHLEDGTLRVTVDGRPLVQDVAGVERRIIDHPDRSLAGDYADLGLHEVPDRDVTAYLATDGAEREVLGCTCGSAGCWPLLVRITVGPREVRWSDVRHGFRDWDYGGFGYTFAADEYLAELDAVDRLLRADPNSTGTRGPW</sequence>
<comment type="caution">
    <text evidence="1">The sequence shown here is derived from an EMBL/GenBank/DDBJ whole genome shotgun (WGS) entry which is preliminary data.</text>
</comment>
<protein>
    <submittedName>
        <fullName evidence="1">Uncharacterized protein</fullName>
    </submittedName>
</protein>
<dbReference type="Proteomes" id="UP001239215">
    <property type="component" value="Unassembled WGS sequence"/>
</dbReference>
<organism evidence="1 2">
    <name type="scientific">Nocardioides zeae</name>
    <dbReference type="NCBI Taxonomy" id="1457234"/>
    <lineage>
        <taxon>Bacteria</taxon>
        <taxon>Bacillati</taxon>
        <taxon>Actinomycetota</taxon>
        <taxon>Actinomycetes</taxon>
        <taxon>Propionibacteriales</taxon>
        <taxon>Nocardioidaceae</taxon>
        <taxon>Nocardioides</taxon>
    </lineage>
</organism>
<reference evidence="1" key="1">
    <citation type="submission" date="2023-07" db="EMBL/GenBank/DDBJ databases">
        <title>Functional and genomic diversity of the sorghum phyllosphere microbiome.</title>
        <authorList>
            <person name="Shade A."/>
        </authorList>
    </citation>
    <scope>NUCLEOTIDE SEQUENCE</scope>
    <source>
        <strain evidence="1">SORGH_AS_1067</strain>
    </source>
</reference>
<dbReference type="RefSeq" id="WP_307198849.1">
    <property type="nucleotide sequence ID" value="NZ_JAUTAN010000001.1"/>
</dbReference>
<proteinExistence type="predicted"/>